<protein>
    <recommendedName>
        <fullName evidence="10">Ubiquinol-cytochrome C reductase hinge domain-containing protein</fullName>
    </recommendedName>
</protein>
<evidence type="ECO:0000256" key="7">
    <source>
        <dbReference type="ARBA" id="ARBA00023128"/>
    </source>
</evidence>
<evidence type="ECO:0000313" key="12">
    <source>
        <dbReference type="Proteomes" id="UP000078561"/>
    </source>
</evidence>
<dbReference type="SUPFAM" id="SSF81531">
    <property type="entry name" value="Non-heme 11 kDa protein of cytochrome bc1 complex (Ubiquinol-cytochrome c reductase)"/>
    <property type="match status" value="1"/>
</dbReference>
<evidence type="ECO:0000256" key="4">
    <source>
        <dbReference type="ARBA" id="ARBA00022660"/>
    </source>
</evidence>
<accession>A0A163MBU1</accession>
<comment type="subcellular location">
    <subcellularLocation>
        <location evidence="1">Mitochondrion inner membrane</location>
    </subcellularLocation>
</comment>
<dbReference type="InterPro" id="IPR023184">
    <property type="entry name" value="Ubol_cytC_Rdtase_hinge_dom"/>
</dbReference>
<evidence type="ECO:0000256" key="6">
    <source>
        <dbReference type="ARBA" id="ARBA00022982"/>
    </source>
</evidence>
<dbReference type="InParanoid" id="A0A163MBU1"/>
<organism evidence="11">
    <name type="scientific">Absidia glauca</name>
    <name type="common">Pin mould</name>
    <dbReference type="NCBI Taxonomy" id="4829"/>
    <lineage>
        <taxon>Eukaryota</taxon>
        <taxon>Fungi</taxon>
        <taxon>Fungi incertae sedis</taxon>
        <taxon>Mucoromycota</taxon>
        <taxon>Mucoromycotina</taxon>
        <taxon>Mucoromycetes</taxon>
        <taxon>Mucorales</taxon>
        <taxon>Cunninghamellaceae</taxon>
        <taxon>Absidia</taxon>
    </lineage>
</organism>
<evidence type="ECO:0000256" key="5">
    <source>
        <dbReference type="ARBA" id="ARBA00022792"/>
    </source>
</evidence>
<evidence type="ECO:0000256" key="8">
    <source>
        <dbReference type="ARBA" id="ARBA00023136"/>
    </source>
</evidence>
<dbReference type="InterPro" id="IPR036811">
    <property type="entry name" value="Ubol_cytC_Rdtase_hinge_dom_sf"/>
</dbReference>
<keyword evidence="9" id="KW-0175">Coiled coil</keyword>
<evidence type="ECO:0000256" key="1">
    <source>
        <dbReference type="ARBA" id="ARBA00004273"/>
    </source>
</evidence>
<keyword evidence="7" id="KW-0496">Mitochondrion</keyword>
<evidence type="ECO:0000256" key="9">
    <source>
        <dbReference type="SAM" id="Coils"/>
    </source>
</evidence>
<dbReference type="EMBL" id="LT554074">
    <property type="protein sequence ID" value="SAM03279.1"/>
    <property type="molecule type" value="Genomic_DNA"/>
</dbReference>
<keyword evidence="8" id="KW-0472">Membrane</keyword>
<feature type="domain" description="Ubiquinol-cytochrome C reductase hinge" evidence="10">
    <location>
        <begin position="61"/>
        <end position="111"/>
    </location>
</feature>
<dbReference type="AlphaFoldDB" id="A0A163MBU1"/>
<keyword evidence="3" id="KW-0813">Transport</keyword>
<keyword evidence="4" id="KW-0679">Respiratory chain</keyword>
<evidence type="ECO:0000313" key="11">
    <source>
        <dbReference type="EMBL" id="SAM03279.1"/>
    </source>
</evidence>
<proteinExistence type="inferred from homology"/>
<reference evidence="11" key="1">
    <citation type="submission" date="2016-04" db="EMBL/GenBank/DDBJ databases">
        <authorList>
            <person name="Evans L.H."/>
            <person name="Alamgir A."/>
            <person name="Owens N."/>
            <person name="Weber N.D."/>
            <person name="Virtaneva K."/>
            <person name="Barbian K."/>
            <person name="Babar A."/>
            <person name="Rosenke K."/>
        </authorList>
    </citation>
    <scope>NUCLEOTIDE SEQUENCE [LARGE SCALE GENOMIC DNA]</scope>
    <source>
        <strain evidence="11">CBS 101.48</strain>
    </source>
</reference>
<dbReference type="Proteomes" id="UP000078561">
    <property type="component" value="Unassembled WGS sequence"/>
</dbReference>
<evidence type="ECO:0000259" key="10">
    <source>
        <dbReference type="Pfam" id="PF02320"/>
    </source>
</evidence>
<evidence type="ECO:0000256" key="3">
    <source>
        <dbReference type="ARBA" id="ARBA00022448"/>
    </source>
</evidence>
<dbReference type="GO" id="GO:0005743">
    <property type="term" value="C:mitochondrial inner membrane"/>
    <property type="evidence" value="ECO:0007669"/>
    <property type="project" value="UniProtKB-SubCell"/>
</dbReference>
<sequence>MATTKLSDILSSFISTAHAEEATHVEEFILLSADINDDPPTTVGLTDIIEDFRDDTKSDGMLKECTKTCANLKNHLNECNNRVEKGSNEDCMEEFFHYMHCADECAASPKILSTTR</sequence>
<dbReference type="OrthoDB" id="405848at2759"/>
<dbReference type="Gene3D" id="1.10.287.20">
    <property type="entry name" value="Ubiquinol-cytochrome C reductase hinge domain"/>
    <property type="match status" value="1"/>
</dbReference>
<name>A0A163MBU1_ABSGL</name>
<feature type="coiled-coil region" evidence="9">
    <location>
        <begin position="62"/>
        <end position="89"/>
    </location>
</feature>
<dbReference type="STRING" id="4829.A0A163MBU1"/>
<comment type="similarity">
    <text evidence="2">Belongs to the UQCRH/QCR6 family.</text>
</comment>
<evidence type="ECO:0000256" key="2">
    <source>
        <dbReference type="ARBA" id="ARBA00006498"/>
    </source>
</evidence>
<gene>
    <name evidence="11" type="primary">ABSGL_09097.1 scaffold 10677</name>
</gene>
<keyword evidence="12" id="KW-1185">Reference proteome</keyword>
<dbReference type="Pfam" id="PF02320">
    <property type="entry name" value="UCR_hinge"/>
    <property type="match status" value="1"/>
</dbReference>
<keyword evidence="6" id="KW-0249">Electron transport</keyword>
<keyword evidence="5" id="KW-0999">Mitochondrion inner membrane</keyword>